<name>A0A8I6SER3_CIMLE</name>
<dbReference type="EC" id="3.1.26.4" evidence="3"/>
<dbReference type="CDD" id="cd09276">
    <property type="entry name" value="Rnase_HI_RT_non_LTR"/>
    <property type="match status" value="1"/>
</dbReference>
<dbReference type="RefSeq" id="XP_024081288.1">
    <property type="nucleotide sequence ID" value="XM_024225520.1"/>
</dbReference>
<accession>A0A8I6SER3</accession>
<proteinExistence type="inferred from homology"/>
<comment type="catalytic activity">
    <reaction evidence="1">
        <text>Endonucleolytic cleavage to 5'-phosphomonoester.</text>
        <dbReference type="EC" id="3.1.26.4"/>
    </reaction>
</comment>
<dbReference type="PANTHER" id="PTHR10642:SF26">
    <property type="entry name" value="RIBONUCLEASE H1"/>
    <property type="match status" value="1"/>
</dbReference>
<evidence type="ECO:0000256" key="2">
    <source>
        <dbReference type="ARBA" id="ARBA00005300"/>
    </source>
</evidence>
<evidence type="ECO:0000313" key="10">
    <source>
        <dbReference type="Proteomes" id="UP000494040"/>
    </source>
</evidence>
<dbReference type="GO" id="GO:0043137">
    <property type="term" value="P:DNA replication, removal of RNA primer"/>
    <property type="evidence" value="ECO:0007669"/>
    <property type="project" value="TreeGrafter"/>
</dbReference>
<dbReference type="InterPro" id="IPR012337">
    <property type="entry name" value="RNaseH-like_sf"/>
</dbReference>
<sequence length="337" mass="38062">MAPIQVKVEKNSVLPAFQAEYVTNFKSPDVKFCNKYSQHPASIANQLCWSELKASFPNGHFIFTDGSVTTKGVGCAFYDPKANLKPMFRLPDNLTMNSAELVAILKALEYAKQTQIRHTVVCSDSESVVKKLKGNEKGFITEHLLMRILQCIQEIQSDGLEVSLVWIQAQVGIKGNKIADKLAKKATESGLTLAIPVPKKDIKRSLHLTLLVDWQLTYSSAGAGQFFKTIFPLVGRKPWYRRDYYDRAQTTTINRLLTNHGLCGNYLNKIGKKDSPQCQVCGCVEDLQHIIMRCKRYKEERSSILGEVINYEILLSSFTKATYNKLYEFMCSAKIKI</sequence>
<dbReference type="GO" id="GO:0004523">
    <property type="term" value="F:RNA-DNA hybrid ribonuclease activity"/>
    <property type="evidence" value="ECO:0007669"/>
    <property type="project" value="UniProtKB-EC"/>
</dbReference>
<evidence type="ECO:0000256" key="6">
    <source>
        <dbReference type="ARBA" id="ARBA00022759"/>
    </source>
</evidence>
<evidence type="ECO:0000256" key="1">
    <source>
        <dbReference type="ARBA" id="ARBA00000077"/>
    </source>
</evidence>
<evidence type="ECO:0000256" key="5">
    <source>
        <dbReference type="ARBA" id="ARBA00022723"/>
    </source>
</evidence>
<keyword evidence="10" id="KW-1185">Reference proteome</keyword>
<evidence type="ECO:0000259" key="8">
    <source>
        <dbReference type="PROSITE" id="PS50879"/>
    </source>
</evidence>
<dbReference type="GeneID" id="112126448"/>
<dbReference type="OMA" id="LCDNITH"/>
<dbReference type="AlphaFoldDB" id="A0A8I6SER3"/>
<dbReference type="SUPFAM" id="SSF53098">
    <property type="entry name" value="Ribonuclease H-like"/>
    <property type="match status" value="1"/>
</dbReference>
<keyword evidence="5" id="KW-0479">Metal-binding</keyword>
<evidence type="ECO:0000256" key="4">
    <source>
        <dbReference type="ARBA" id="ARBA00022722"/>
    </source>
</evidence>
<evidence type="ECO:0000256" key="3">
    <source>
        <dbReference type="ARBA" id="ARBA00012180"/>
    </source>
</evidence>
<dbReference type="Gene3D" id="3.30.420.10">
    <property type="entry name" value="Ribonuclease H-like superfamily/Ribonuclease H"/>
    <property type="match status" value="1"/>
</dbReference>
<dbReference type="InterPro" id="IPR002156">
    <property type="entry name" value="RNaseH_domain"/>
</dbReference>
<dbReference type="Pfam" id="PF00075">
    <property type="entry name" value="RNase_H"/>
    <property type="match status" value="1"/>
</dbReference>
<organism evidence="9 10">
    <name type="scientific">Cimex lectularius</name>
    <name type="common">Bed bug</name>
    <name type="synonym">Acanthia lectularia</name>
    <dbReference type="NCBI Taxonomy" id="79782"/>
    <lineage>
        <taxon>Eukaryota</taxon>
        <taxon>Metazoa</taxon>
        <taxon>Ecdysozoa</taxon>
        <taxon>Arthropoda</taxon>
        <taxon>Hexapoda</taxon>
        <taxon>Insecta</taxon>
        <taxon>Pterygota</taxon>
        <taxon>Neoptera</taxon>
        <taxon>Paraneoptera</taxon>
        <taxon>Hemiptera</taxon>
        <taxon>Heteroptera</taxon>
        <taxon>Panheteroptera</taxon>
        <taxon>Cimicomorpha</taxon>
        <taxon>Cimicidae</taxon>
        <taxon>Cimex</taxon>
    </lineage>
</organism>
<dbReference type="InterPro" id="IPR050092">
    <property type="entry name" value="RNase_H"/>
</dbReference>
<dbReference type="Proteomes" id="UP000494040">
    <property type="component" value="Unassembled WGS sequence"/>
</dbReference>
<dbReference type="GO" id="GO:0003676">
    <property type="term" value="F:nucleic acid binding"/>
    <property type="evidence" value="ECO:0007669"/>
    <property type="project" value="InterPro"/>
</dbReference>
<dbReference type="EnsemblMetazoa" id="XM_024225520.1">
    <property type="protein sequence ID" value="XP_024081288.1"/>
    <property type="gene ID" value="LOC112126448"/>
</dbReference>
<comment type="similarity">
    <text evidence="2">Belongs to the RNase H family.</text>
</comment>
<dbReference type="GO" id="GO:0046872">
    <property type="term" value="F:metal ion binding"/>
    <property type="evidence" value="ECO:0007669"/>
    <property type="project" value="UniProtKB-KW"/>
</dbReference>
<feature type="domain" description="RNase H type-1" evidence="8">
    <location>
        <begin position="56"/>
        <end position="188"/>
    </location>
</feature>
<dbReference type="PANTHER" id="PTHR10642">
    <property type="entry name" value="RIBONUCLEASE H1"/>
    <property type="match status" value="1"/>
</dbReference>
<dbReference type="PROSITE" id="PS50879">
    <property type="entry name" value="RNASE_H_1"/>
    <property type="match status" value="1"/>
</dbReference>
<dbReference type="KEGG" id="clec:112126448"/>
<evidence type="ECO:0000256" key="7">
    <source>
        <dbReference type="ARBA" id="ARBA00022801"/>
    </source>
</evidence>
<keyword evidence="7" id="KW-0378">Hydrolase</keyword>
<protein>
    <recommendedName>
        <fullName evidence="3">ribonuclease H</fullName>
        <ecNumber evidence="3">3.1.26.4</ecNumber>
    </recommendedName>
</protein>
<keyword evidence="4" id="KW-0540">Nuclease</keyword>
<keyword evidence="6" id="KW-0255">Endonuclease</keyword>
<dbReference type="InterPro" id="IPR036397">
    <property type="entry name" value="RNaseH_sf"/>
</dbReference>
<dbReference type="OrthoDB" id="6630262at2759"/>
<evidence type="ECO:0000313" key="9">
    <source>
        <dbReference type="EnsemblMetazoa" id="XP_024081288.1"/>
    </source>
</evidence>
<reference evidence="9" key="1">
    <citation type="submission" date="2022-01" db="UniProtKB">
        <authorList>
            <consortium name="EnsemblMetazoa"/>
        </authorList>
    </citation>
    <scope>IDENTIFICATION</scope>
</reference>